<protein>
    <recommendedName>
        <fullName evidence="7">ABC transporter substrate-binding protein PnrA-like domain-containing protein</fullName>
    </recommendedName>
</protein>
<dbReference type="InterPro" id="IPR003760">
    <property type="entry name" value="PnrA-like"/>
</dbReference>
<feature type="domain" description="ABC transporter substrate-binding protein PnrA-like" evidence="7">
    <location>
        <begin position="95"/>
        <end position="344"/>
    </location>
</feature>
<dbReference type="Proteomes" id="UP000215223">
    <property type="component" value="Unassembled WGS sequence"/>
</dbReference>
<keyword evidence="3" id="KW-1003">Cell membrane</keyword>
<evidence type="ECO:0000256" key="3">
    <source>
        <dbReference type="ARBA" id="ARBA00022475"/>
    </source>
</evidence>
<dbReference type="PANTHER" id="PTHR34296:SF2">
    <property type="entry name" value="ABC TRANSPORTER GUANOSINE-BINDING PROTEIN NUPN"/>
    <property type="match status" value="1"/>
</dbReference>
<name>A0A229RCA2_9PSEU</name>
<dbReference type="Pfam" id="PF02608">
    <property type="entry name" value="Bmp"/>
    <property type="match status" value="1"/>
</dbReference>
<comment type="caution">
    <text evidence="8">The sequence shown here is derived from an EMBL/GenBank/DDBJ whole genome shotgun (WGS) entry which is preliminary data.</text>
</comment>
<evidence type="ECO:0000256" key="4">
    <source>
        <dbReference type="ARBA" id="ARBA00022729"/>
    </source>
</evidence>
<evidence type="ECO:0000256" key="5">
    <source>
        <dbReference type="ARBA" id="ARBA00023136"/>
    </source>
</evidence>
<gene>
    <name evidence="8" type="ORF">CFP71_40710</name>
</gene>
<dbReference type="PANTHER" id="PTHR34296">
    <property type="entry name" value="TRANSCRIPTIONAL ACTIVATOR PROTEIN MED"/>
    <property type="match status" value="1"/>
</dbReference>
<keyword evidence="5" id="KW-0472">Membrane</keyword>
<dbReference type="SUPFAM" id="SSF53822">
    <property type="entry name" value="Periplasmic binding protein-like I"/>
    <property type="match status" value="1"/>
</dbReference>
<evidence type="ECO:0000256" key="6">
    <source>
        <dbReference type="ARBA" id="ARBA00023288"/>
    </source>
</evidence>
<dbReference type="GO" id="GO:0005886">
    <property type="term" value="C:plasma membrane"/>
    <property type="evidence" value="ECO:0007669"/>
    <property type="project" value="UniProtKB-SubCell"/>
</dbReference>
<dbReference type="AlphaFoldDB" id="A0A229RCA2"/>
<accession>A0A229RCA2</accession>
<keyword evidence="4" id="KW-0732">Signal</keyword>
<proteinExistence type="inferred from homology"/>
<evidence type="ECO:0000313" key="8">
    <source>
        <dbReference type="EMBL" id="OXM44278.1"/>
    </source>
</evidence>
<organism evidence="8 9">
    <name type="scientific">Amycolatopsis thailandensis</name>
    <dbReference type="NCBI Taxonomy" id="589330"/>
    <lineage>
        <taxon>Bacteria</taxon>
        <taxon>Bacillati</taxon>
        <taxon>Actinomycetota</taxon>
        <taxon>Actinomycetes</taxon>
        <taxon>Pseudonocardiales</taxon>
        <taxon>Pseudonocardiaceae</taxon>
        <taxon>Amycolatopsis</taxon>
    </lineage>
</organism>
<comment type="similarity">
    <text evidence="2">Belongs to the BMP lipoprotein family.</text>
</comment>
<keyword evidence="9" id="KW-1185">Reference proteome</keyword>
<sequence>MFRVEALRCPVPDVLRTFLSREVSPSAAAVYARGGLFRVSVKHGHLWHSLVQHQWGEEKIMRFKTATAVVGALLMVATAAGCGTPAEQASGTGTTRVAIVLGGQANDGGFNQSGADPLDVLAKEGKIVTQVRQGADQRQAEAYFQQFASEGYDLVIGWSATFSASLYKISADPKYAKTKFLITGDSGDKQKTSANVETWNYDNLSYGYLLGWIAAHAQLSPIGIVDGEPLPAQKKKWQGFALGVKAIQPNAEVREPVFIGSWKDALLANQAATTQIGSGVRMIATNAEGFAPGIASAAAAAGNVATIGMAPTTSPEATKVNIGRVKLDMLALMRQIIDRVKNGTFGNQTSTSSIANRSLILDKITTVAATPALPGDLQNRAQDLAQQIADGKVKIGS</sequence>
<evidence type="ECO:0000256" key="2">
    <source>
        <dbReference type="ARBA" id="ARBA00008610"/>
    </source>
</evidence>
<dbReference type="InterPro" id="IPR028082">
    <property type="entry name" value="Peripla_BP_I"/>
</dbReference>
<dbReference type="InterPro" id="IPR050957">
    <property type="entry name" value="BMP_lipoprotein"/>
</dbReference>
<evidence type="ECO:0000259" key="7">
    <source>
        <dbReference type="Pfam" id="PF02608"/>
    </source>
</evidence>
<evidence type="ECO:0000256" key="1">
    <source>
        <dbReference type="ARBA" id="ARBA00004193"/>
    </source>
</evidence>
<evidence type="ECO:0000313" key="9">
    <source>
        <dbReference type="Proteomes" id="UP000215223"/>
    </source>
</evidence>
<dbReference type="Gene3D" id="3.40.50.2300">
    <property type="match status" value="2"/>
</dbReference>
<reference evidence="8 9" key="1">
    <citation type="submission" date="2017-07" db="EMBL/GenBank/DDBJ databases">
        <title>Amycolatopsis thailandensis Genome sequencing and assembly.</title>
        <authorList>
            <person name="Kaur N."/>
            <person name="Mayilraj S."/>
        </authorList>
    </citation>
    <scope>NUCLEOTIDE SEQUENCE [LARGE SCALE GENOMIC DNA]</scope>
    <source>
        <strain evidence="8 9">JCM 16380</strain>
    </source>
</reference>
<comment type="subcellular location">
    <subcellularLocation>
        <location evidence="1">Cell membrane</location>
        <topology evidence="1">Lipid-anchor</topology>
    </subcellularLocation>
</comment>
<dbReference type="EMBL" id="NMQT01000190">
    <property type="protein sequence ID" value="OXM44278.1"/>
    <property type="molecule type" value="Genomic_DNA"/>
</dbReference>
<dbReference type="OrthoDB" id="9776364at2"/>
<keyword evidence="6" id="KW-0449">Lipoprotein</keyword>